<keyword evidence="7" id="KW-0067">ATP-binding</keyword>
<evidence type="ECO:0000256" key="5">
    <source>
        <dbReference type="ARBA" id="ARBA00022741"/>
    </source>
</evidence>
<evidence type="ECO:0000256" key="10">
    <source>
        <dbReference type="ARBA" id="ARBA00023209"/>
    </source>
</evidence>
<dbReference type="SUPFAM" id="SSF111331">
    <property type="entry name" value="NAD kinase/diacylglycerol kinase-like"/>
    <property type="match status" value="1"/>
</dbReference>
<keyword evidence="5" id="KW-0547">Nucleotide-binding</keyword>
<dbReference type="NCBIfam" id="NF009604">
    <property type="entry name" value="PRK13057.1"/>
    <property type="match status" value="1"/>
</dbReference>
<dbReference type="InterPro" id="IPR050187">
    <property type="entry name" value="Lipid_Phosphate_FormReg"/>
</dbReference>
<keyword evidence="9" id="KW-0443">Lipid metabolism</keyword>
<dbReference type="GO" id="GO:0005886">
    <property type="term" value="C:plasma membrane"/>
    <property type="evidence" value="ECO:0007669"/>
    <property type="project" value="TreeGrafter"/>
</dbReference>
<evidence type="ECO:0000313" key="13">
    <source>
        <dbReference type="EMBL" id="MBN7798605.1"/>
    </source>
</evidence>
<keyword evidence="3" id="KW-0808">Transferase</keyword>
<evidence type="ECO:0000256" key="11">
    <source>
        <dbReference type="ARBA" id="ARBA00023264"/>
    </source>
</evidence>
<keyword evidence="8" id="KW-0460">Magnesium</keyword>
<comment type="cofactor">
    <cofactor evidence="1">
        <name>Mg(2+)</name>
        <dbReference type="ChEBI" id="CHEBI:18420"/>
    </cofactor>
</comment>
<evidence type="ECO:0000256" key="6">
    <source>
        <dbReference type="ARBA" id="ARBA00022777"/>
    </source>
</evidence>
<evidence type="ECO:0000259" key="12">
    <source>
        <dbReference type="PROSITE" id="PS50146"/>
    </source>
</evidence>
<dbReference type="Gene3D" id="3.40.50.10330">
    <property type="entry name" value="Probable inorganic polyphosphate/atp-NAD kinase, domain 1"/>
    <property type="match status" value="1"/>
</dbReference>
<evidence type="ECO:0000256" key="8">
    <source>
        <dbReference type="ARBA" id="ARBA00022842"/>
    </source>
</evidence>
<keyword evidence="14" id="KW-1185">Reference proteome</keyword>
<evidence type="ECO:0000256" key="2">
    <source>
        <dbReference type="ARBA" id="ARBA00022516"/>
    </source>
</evidence>
<dbReference type="EMBL" id="JAFKCZ010000016">
    <property type="protein sequence ID" value="MBN7798605.1"/>
    <property type="molecule type" value="Genomic_DNA"/>
</dbReference>
<dbReference type="Proteomes" id="UP000664303">
    <property type="component" value="Unassembled WGS sequence"/>
</dbReference>
<dbReference type="InterPro" id="IPR016064">
    <property type="entry name" value="NAD/diacylglycerol_kinase_sf"/>
</dbReference>
<comment type="caution">
    <text evidence="13">The sequence shown here is derived from an EMBL/GenBank/DDBJ whole genome shotgun (WGS) entry which is preliminary data.</text>
</comment>
<evidence type="ECO:0000256" key="9">
    <source>
        <dbReference type="ARBA" id="ARBA00023098"/>
    </source>
</evidence>
<proteinExistence type="predicted"/>
<dbReference type="PANTHER" id="PTHR12358">
    <property type="entry name" value="SPHINGOSINE KINASE"/>
    <property type="match status" value="1"/>
</dbReference>
<protein>
    <submittedName>
        <fullName evidence="13">Lipid kinase</fullName>
    </submittedName>
</protein>
<name>A0A939DHU6_9GAMM</name>
<dbReference type="GO" id="GO:0016301">
    <property type="term" value="F:kinase activity"/>
    <property type="evidence" value="ECO:0007669"/>
    <property type="project" value="UniProtKB-KW"/>
</dbReference>
<organism evidence="13 14">
    <name type="scientific">Parahaliea mediterranea</name>
    <dbReference type="NCBI Taxonomy" id="651086"/>
    <lineage>
        <taxon>Bacteria</taxon>
        <taxon>Pseudomonadati</taxon>
        <taxon>Pseudomonadota</taxon>
        <taxon>Gammaproteobacteria</taxon>
        <taxon>Cellvibrionales</taxon>
        <taxon>Halieaceae</taxon>
        <taxon>Parahaliea</taxon>
    </lineage>
</organism>
<evidence type="ECO:0000256" key="4">
    <source>
        <dbReference type="ARBA" id="ARBA00022723"/>
    </source>
</evidence>
<evidence type="ECO:0000313" key="14">
    <source>
        <dbReference type="Proteomes" id="UP000664303"/>
    </source>
</evidence>
<dbReference type="GO" id="GO:0046872">
    <property type="term" value="F:metal ion binding"/>
    <property type="evidence" value="ECO:0007669"/>
    <property type="project" value="UniProtKB-KW"/>
</dbReference>
<accession>A0A939DHU6</accession>
<keyword evidence="10" id="KW-0594">Phospholipid biosynthesis</keyword>
<dbReference type="SMART" id="SM00046">
    <property type="entry name" value="DAGKc"/>
    <property type="match status" value="1"/>
</dbReference>
<dbReference type="PANTHER" id="PTHR12358:SF106">
    <property type="entry name" value="LIPID KINASE YEGS"/>
    <property type="match status" value="1"/>
</dbReference>
<evidence type="ECO:0000256" key="7">
    <source>
        <dbReference type="ARBA" id="ARBA00022840"/>
    </source>
</evidence>
<reference evidence="13" key="1">
    <citation type="submission" date="2021-02" db="EMBL/GenBank/DDBJ databases">
        <title>PHA producing bacteria isolated from coastal sediment in Guangdong, Shenzhen.</title>
        <authorList>
            <person name="Zheng W."/>
            <person name="Yu S."/>
            <person name="Huang Y."/>
        </authorList>
    </citation>
    <scope>NUCLEOTIDE SEQUENCE</scope>
    <source>
        <strain evidence="13">TN14-10</strain>
    </source>
</reference>
<feature type="domain" description="DAGKc" evidence="12">
    <location>
        <begin position="1"/>
        <end position="129"/>
    </location>
</feature>
<keyword evidence="4" id="KW-0479">Metal-binding</keyword>
<gene>
    <name evidence="13" type="ORF">JYP50_18530</name>
</gene>
<evidence type="ECO:0000256" key="3">
    <source>
        <dbReference type="ARBA" id="ARBA00022679"/>
    </source>
</evidence>
<sequence>MSHKRALLIVNPNSRSADSADMEKGIARLEAAGLTVNCVESDNPAQSIHAIEAQQTTTDMVILAGGDGTLHSTVDVLHRCQLPLAVLPLGTGNDFARSLGIPLELEPAFEVIAGGHSRLVDLGRVNGKLFLNAASVGLGVQVSRSLTAEVKRDLGVLSYLKALLESLSRSKSFRVSLDVDGRHFRLRSIQLAVGNGRFYGGGNVIHEEAAIDEGLLHLYSIEPQGFWQLLLLAPLWRNGRHRQSANTFTVSGRRFSIRTSPSLEMYTDGEPATHTPAEMEVLPEALEVIAPRETEI</sequence>
<dbReference type="GO" id="GO:0008654">
    <property type="term" value="P:phospholipid biosynthetic process"/>
    <property type="evidence" value="ECO:0007669"/>
    <property type="project" value="UniProtKB-KW"/>
</dbReference>
<dbReference type="AlphaFoldDB" id="A0A939DHU6"/>
<dbReference type="InterPro" id="IPR017438">
    <property type="entry name" value="ATP-NAD_kinase_N"/>
</dbReference>
<dbReference type="Pfam" id="PF00781">
    <property type="entry name" value="DAGK_cat"/>
    <property type="match status" value="1"/>
</dbReference>
<dbReference type="InterPro" id="IPR001206">
    <property type="entry name" value="Diacylglycerol_kinase_cat_dom"/>
</dbReference>
<keyword evidence="6 13" id="KW-0418">Kinase</keyword>
<evidence type="ECO:0000256" key="1">
    <source>
        <dbReference type="ARBA" id="ARBA00001946"/>
    </source>
</evidence>
<dbReference type="InterPro" id="IPR005218">
    <property type="entry name" value="Diacylglycerol/lipid_kinase"/>
</dbReference>
<dbReference type="PROSITE" id="PS50146">
    <property type="entry name" value="DAGK"/>
    <property type="match status" value="1"/>
</dbReference>
<dbReference type="GO" id="GO:0005524">
    <property type="term" value="F:ATP binding"/>
    <property type="evidence" value="ECO:0007669"/>
    <property type="project" value="UniProtKB-KW"/>
</dbReference>
<dbReference type="Pfam" id="PF19279">
    <property type="entry name" value="YegS_C"/>
    <property type="match status" value="1"/>
</dbReference>
<dbReference type="Gene3D" id="2.60.200.40">
    <property type="match status" value="1"/>
</dbReference>
<dbReference type="RefSeq" id="WP_206562051.1">
    <property type="nucleotide sequence ID" value="NZ_JAFKCZ010000016.1"/>
</dbReference>
<dbReference type="NCBIfam" id="TIGR00147">
    <property type="entry name" value="YegS/Rv2252/BmrU family lipid kinase"/>
    <property type="match status" value="1"/>
</dbReference>
<dbReference type="InterPro" id="IPR045540">
    <property type="entry name" value="YegS/DAGK_C"/>
</dbReference>
<keyword evidence="11" id="KW-1208">Phospholipid metabolism</keyword>
<keyword evidence="2" id="KW-0444">Lipid biosynthesis</keyword>